<comment type="function">
    <text evidence="5">Key component of the cytosolic iron-sulfur protein assembly (CIA) complex, a multiprotein complex that mediates the incorporation of iron-sulfur cluster into apoproteins specifically involved in DNA metabolism and genomic integrity. In the CIA complex, MMS19 acts as an adapter between early-acting CIA components and a subset of cellular target iron-sulfur proteins.</text>
</comment>
<dbReference type="Gene3D" id="1.25.10.10">
    <property type="entry name" value="Leucine-rich Repeat Variant"/>
    <property type="match status" value="3"/>
</dbReference>
<evidence type="ECO:0000313" key="9">
    <source>
        <dbReference type="Proteomes" id="UP000799772"/>
    </source>
</evidence>
<dbReference type="PANTHER" id="PTHR12891:SF0">
    <property type="entry name" value="MMS19 NUCLEOTIDE EXCISION REPAIR PROTEIN HOMOLOG"/>
    <property type="match status" value="1"/>
</dbReference>
<dbReference type="GO" id="GO:0006281">
    <property type="term" value="P:DNA repair"/>
    <property type="evidence" value="ECO:0007669"/>
    <property type="project" value="UniProtKB-UniRule"/>
</dbReference>
<dbReference type="GO" id="GO:0016226">
    <property type="term" value="P:iron-sulfur cluster assembly"/>
    <property type="evidence" value="ECO:0007669"/>
    <property type="project" value="UniProtKB-UniRule"/>
</dbReference>
<evidence type="ECO:0000256" key="4">
    <source>
        <dbReference type="ARBA" id="ARBA00023242"/>
    </source>
</evidence>
<evidence type="ECO:0000256" key="2">
    <source>
        <dbReference type="ARBA" id="ARBA00009340"/>
    </source>
</evidence>
<dbReference type="EMBL" id="ML978125">
    <property type="protein sequence ID" value="KAF2099568.1"/>
    <property type="molecule type" value="Genomic_DNA"/>
</dbReference>
<keyword evidence="3" id="KW-0677">Repeat</keyword>
<evidence type="ECO:0000256" key="1">
    <source>
        <dbReference type="ARBA" id="ARBA00004123"/>
    </source>
</evidence>
<dbReference type="Pfam" id="PF14500">
    <property type="entry name" value="MMS19_N"/>
    <property type="match status" value="1"/>
</dbReference>
<name>A0A9P4M6Q6_9PEZI</name>
<evidence type="ECO:0000259" key="7">
    <source>
        <dbReference type="Pfam" id="PF14500"/>
    </source>
</evidence>
<dbReference type="InterPro" id="IPR029240">
    <property type="entry name" value="MMS19_N"/>
</dbReference>
<dbReference type="Proteomes" id="UP000799772">
    <property type="component" value="Unassembled WGS sequence"/>
</dbReference>
<dbReference type="InterPro" id="IPR016024">
    <property type="entry name" value="ARM-type_fold"/>
</dbReference>
<evidence type="ECO:0000313" key="8">
    <source>
        <dbReference type="EMBL" id="KAF2099568.1"/>
    </source>
</evidence>
<dbReference type="InterPro" id="IPR039920">
    <property type="entry name" value="MMS19"/>
</dbReference>
<evidence type="ECO:0000256" key="3">
    <source>
        <dbReference type="ARBA" id="ARBA00022737"/>
    </source>
</evidence>
<comment type="subcellular location">
    <subcellularLocation>
        <location evidence="1 5">Nucleus</location>
    </subcellularLocation>
</comment>
<comment type="similarity">
    <text evidence="2 5">Belongs to the MET18/MMS19 family.</text>
</comment>
<keyword evidence="9" id="KW-1185">Reference proteome</keyword>
<dbReference type="GO" id="GO:0005634">
    <property type="term" value="C:nucleus"/>
    <property type="evidence" value="ECO:0007669"/>
    <property type="project" value="UniProtKB-SubCell"/>
</dbReference>
<keyword evidence="5" id="KW-0234">DNA repair</keyword>
<dbReference type="OrthoDB" id="342900at2759"/>
<accession>A0A9P4M6Q6</accession>
<keyword evidence="5" id="KW-0227">DNA damage</keyword>
<organism evidence="8 9">
    <name type="scientific">Rhizodiscina lignyota</name>
    <dbReference type="NCBI Taxonomy" id="1504668"/>
    <lineage>
        <taxon>Eukaryota</taxon>
        <taxon>Fungi</taxon>
        <taxon>Dikarya</taxon>
        <taxon>Ascomycota</taxon>
        <taxon>Pezizomycotina</taxon>
        <taxon>Dothideomycetes</taxon>
        <taxon>Pleosporomycetidae</taxon>
        <taxon>Aulographales</taxon>
        <taxon>Rhizodiscinaceae</taxon>
        <taxon>Rhizodiscina</taxon>
    </lineage>
</organism>
<dbReference type="PANTHER" id="PTHR12891">
    <property type="entry name" value="DNA REPAIR/TRANSCRIPTION PROTEIN MET18/MMS19"/>
    <property type="match status" value="1"/>
</dbReference>
<protein>
    <recommendedName>
        <fullName evidence="5">MMS19 nucleotide excision repair protein</fullName>
    </recommendedName>
</protein>
<dbReference type="AlphaFoldDB" id="A0A9P4M6Q6"/>
<evidence type="ECO:0000256" key="5">
    <source>
        <dbReference type="RuleBase" id="RU367072"/>
    </source>
</evidence>
<proteinExistence type="inferred from homology"/>
<comment type="caution">
    <text evidence="8">The sequence shown here is derived from an EMBL/GenBank/DDBJ whole genome shotgun (WGS) entry which is preliminary data.</text>
</comment>
<dbReference type="GO" id="GO:0051604">
    <property type="term" value="P:protein maturation"/>
    <property type="evidence" value="ECO:0007669"/>
    <property type="project" value="UniProtKB-UniRule"/>
</dbReference>
<dbReference type="Pfam" id="PF12460">
    <property type="entry name" value="MMS19_C"/>
    <property type="match status" value="1"/>
</dbReference>
<dbReference type="SUPFAM" id="SSF48371">
    <property type="entry name" value="ARM repeat"/>
    <property type="match status" value="1"/>
</dbReference>
<evidence type="ECO:0000259" key="6">
    <source>
        <dbReference type="Pfam" id="PF12460"/>
    </source>
</evidence>
<dbReference type="GO" id="GO:0097361">
    <property type="term" value="C:cytosolic [4Fe-4S] assembly targeting complex"/>
    <property type="evidence" value="ECO:0007669"/>
    <property type="project" value="UniProtKB-UniRule"/>
</dbReference>
<feature type="domain" description="MMS19 C-terminal" evidence="6">
    <location>
        <begin position="558"/>
        <end position="975"/>
    </location>
</feature>
<keyword evidence="4 5" id="KW-0539">Nucleus</keyword>
<reference evidence="8" key="1">
    <citation type="journal article" date="2020" name="Stud. Mycol.">
        <title>101 Dothideomycetes genomes: a test case for predicting lifestyles and emergence of pathogens.</title>
        <authorList>
            <person name="Haridas S."/>
            <person name="Albert R."/>
            <person name="Binder M."/>
            <person name="Bloem J."/>
            <person name="Labutti K."/>
            <person name="Salamov A."/>
            <person name="Andreopoulos B."/>
            <person name="Baker S."/>
            <person name="Barry K."/>
            <person name="Bills G."/>
            <person name="Bluhm B."/>
            <person name="Cannon C."/>
            <person name="Castanera R."/>
            <person name="Culley D."/>
            <person name="Daum C."/>
            <person name="Ezra D."/>
            <person name="Gonzalez J."/>
            <person name="Henrissat B."/>
            <person name="Kuo A."/>
            <person name="Liang C."/>
            <person name="Lipzen A."/>
            <person name="Lutzoni F."/>
            <person name="Magnuson J."/>
            <person name="Mondo S."/>
            <person name="Nolan M."/>
            <person name="Ohm R."/>
            <person name="Pangilinan J."/>
            <person name="Park H.-J."/>
            <person name="Ramirez L."/>
            <person name="Alfaro M."/>
            <person name="Sun H."/>
            <person name="Tritt A."/>
            <person name="Yoshinaga Y."/>
            <person name="Zwiers L.-H."/>
            <person name="Turgeon B."/>
            <person name="Goodwin S."/>
            <person name="Spatafora J."/>
            <person name="Crous P."/>
            <person name="Grigoriev I."/>
        </authorList>
    </citation>
    <scope>NUCLEOTIDE SEQUENCE</scope>
    <source>
        <strain evidence="8">CBS 133067</strain>
    </source>
</reference>
<dbReference type="InterPro" id="IPR011989">
    <property type="entry name" value="ARM-like"/>
</dbReference>
<sequence>MSDVELYIFNYDKDKEEAAKAAKNTARRLVEKDVKLLSLIESIGQYLNSDEAAKRTKALSYLAEVLEALPPKTLTGQQRNLLCDFLVSRIADESETLPICARALLALDDLGPWETEKSVTMMTNILENTHPLSQYKLQSQRYPVLNLIDRLLAKYRKVLHELHDASQEFMSRFVSYFDAEKDPRNLMLVFSILLVPMTEWDIHSHAQELFDAVFNYFPITFRPPPNDPYGITAQDLKDRLRHCIAASADLAPYAFPALLDKLDSTSMNTKRDVLQALSSCVENYGPHTISLYSVTLWDALKFEVLQVQDDDLAQEALSGLTNIATQLSKGSTGALTVYLKPIAKEANEHLEDAPTKQSQAAAQILENISASSTASSNFIFGAVLPTLFALYGSADTTAKRRGLIEVLNGLIRANLRVYGEWRSIDTRESLVTDNSDQQTLNSLSTFSSQVLDVLLQGLHSTPIKEVSYRLVALDTLANLTKARNILNDEDVSRVISLLDDIVLNEESYGNDDVKTAAMNSLVSVAQQKPQLIIDKAFPTFMAKLPDSDRNDTVEYVGILEAFAQMSKEPKVFQTIMVRLRNKLYDAIKLQASPQFIQAVLAAMIFAVKQNPTALVGTSTECSYYEELVRPLIQMATSAISSSPLTDPGVVELIGKLSNAVIQQQNLEFQASTTGHLPYGLWGGTESELFPSFAPNASPQQVQLLLISTHLLAALRRDIEIRPEYQELLTNLKRVVQSSQTSSIVKQTAVQQISLVINKFVPRDKLSFVVDLTPSSLRESENITSANNDDFRIAFAATKGLLLRNAPVVTEMVQRLLEALSATSAGLTAARGFAMFLQPDELLTKENYCVISPLYRQKLFQLATSTITTQFPSASSAVKRNYLIALSGILRYLPYTVIEPQLSPLTPLLLQMLDLSGETDVKAAAIDILITVLVQQPEPLEEHASSVISRLLNATTADSNPPNVRSRALHCLALVPKKLKTEVVIPFRRQVVKRLTEALDDRKRAVRIEAVKCRSQWIELDEAGDDEE</sequence>
<feature type="domain" description="MMS19 N-terminal" evidence="7">
    <location>
        <begin position="40"/>
        <end position="306"/>
    </location>
</feature>
<gene>
    <name evidence="8" type="ORF">NA57DRAFT_38596</name>
</gene>
<dbReference type="InterPro" id="IPR024687">
    <property type="entry name" value="MMS19_C"/>
</dbReference>